<dbReference type="AlphaFoldDB" id="A0A6N7Q143"/>
<accession>A0A6N7Q143</accession>
<comment type="caution">
    <text evidence="1">The sequence shown here is derived from an EMBL/GenBank/DDBJ whole genome shotgun (WGS) entry which is preliminary data.</text>
</comment>
<evidence type="ECO:0000313" key="2">
    <source>
        <dbReference type="Proteomes" id="UP000440224"/>
    </source>
</evidence>
<name>A0A6N7Q143_9BACT</name>
<keyword evidence="2" id="KW-1185">Reference proteome</keyword>
<proteinExistence type="predicted"/>
<organism evidence="1 2">
    <name type="scientific">Polyangium spumosum</name>
    <dbReference type="NCBI Taxonomy" id="889282"/>
    <lineage>
        <taxon>Bacteria</taxon>
        <taxon>Pseudomonadati</taxon>
        <taxon>Myxococcota</taxon>
        <taxon>Polyangia</taxon>
        <taxon>Polyangiales</taxon>
        <taxon>Polyangiaceae</taxon>
        <taxon>Polyangium</taxon>
    </lineage>
</organism>
<protein>
    <recommendedName>
        <fullName evidence="3">Carboxypeptidase regulatory-like domain-containing protein</fullName>
    </recommendedName>
</protein>
<reference evidence="1 2" key="1">
    <citation type="submission" date="2019-10" db="EMBL/GenBank/DDBJ databases">
        <title>A soil myxobacterium in the family Polyangiaceae.</title>
        <authorList>
            <person name="Li Y."/>
            <person name="Wang J."/>
        </authorList>
    </citation>
    <scope>NUCLEOTIDE SEQUENCE [LARGE SCALE GENOMIC DNA]</scope>
    <source>
        <strain evidence="1 2">DSM 14734</strain>
    </source>
</reference>
<sequence length="200" mass="21974">MRVSSSGTGREVMHGKKWRISTLSEVVWIVPRFGVGAVPEGASPVARGLAVWLVDSWLPDETRSRSLVADIAAHLAGPLGAPEGSFGARRARIRRALEGGELCAFKMEMQFVLAAGGKKEEPKGERVAPREEKTWFGIELVDDDDPPKPVPFKRYRVELPDGATREGMLDENGRARITGLDPGNCAVAFPDFHGEDWRRL</sequence>
<dbReference type="RefSeq" id="WP_153824779.1">
    <property type="nucleotide sequence ID" value="NZ_WJIE01000023.1"/>
</dbReference>
<dbReference type="Proteomes" id="UP000440224">
    <property type="component" value="Unassembled WGS sequence"/>
</dbReference>
<evidence type="ECO:0008006" key="3">
    <source>
        <dbReference type="Google" id="ProtNLM"/>
    </source>
</evidence>
<dbReference type="OrthoDB" id="5526731at2"/>
<gene>
    <name evidence="1" type="ORF">GF068_39810</name>
</gene>
<evidence type="ECO:0000313" key="1">
    <source>
        <dbReference type="EMBL" id="MRG98013.1"/>
    </source>
</evidence>
<dbReference type="EMBL" id="WJIE01000023">
    <property type="protein sequence ID" value="MRG98013.1"/>
    <property type="molecule type" value="Genomic_DNA"/>
</dbReference>